<name>A0AAN9AA98_HALRR</name>
<dbReference type="AlphaFoldDB" id="A0AAN9AA98"/>
<reference evidence="2 3" key="1">
    <citation type="submission" date="2023-11" db="EMBL/GenBank/DDBJ databases">
        <title>Halocaridina rubra genome assembly.</title>
        <authorList>
            <person name="Smith C."/>
        </authorList>
    </citation>
    <scope>NUCLEOTIDE SEQUENCE [LARGE SCALE GENOMIC DNA]</scope>
    <source>
        <strain evidence="2">EP-1</strain>
        <tissue evidence="2">Whole</tissue>
    </source>
</reference>
<organism evidence="2 3">
    <name type="scientific">Halocaridina rubra</name>
    <name type="common">Hawaiian red shrimp</name>
    <dbReference type="NCBI Taxonomy" id="373956"/>
    <lineage>
        <taxon>Eukaryota</taxon>
        <taxon>Metazoa</taxon>
        <taxon>Ecdysozoa</taxon>
        <taxon>Arthropoda</taxon>
        <taxon>Crustacea</taxon>
        <taxon>Multicrustacea</taxon>
        <taxon>Malacostraca</taxon>
        <taxon>Eumalacostraca</taxon>
        <taxon>Eucarida</taxon>
        <taxon>Decapoda</taxon>
        <taxon>Pleocyemata</taxon>
        <taxon>Caridea</taxon>
        <taxon>Atyoidea</taxon>
        <taxon>Atyidae</taxon>
        <taxon>Halocaridina</taxon>
    </lineage>
</organism>
<dbReference type="Proteomes" id="UP001381693">
    <property type="component" value="Unassembled WGS sequence"/>
</dbReference>
<protein>
    <submittedName>
        <fullName evidence="2">Uncharacterized protein</fullName>
    </submittedName>
</protein>
<keyword evidence="3" id="KW-1185">Reference proteome</keyword>
<gene>
    <name evidence="2" type="ORF">SK128_005652</name>
</gene>
<evidence type="ECO:0000256" key="1">
    <source>
        <dbReference type="SAM" id="Phobius"/>
    </source>
</evidence>
<dbReference type="EMBL" id="JAXCGZ010006058">
    <property type="protein sequence ID" value="KAK7080199.1"/>
    <property type="molecule type" value="Genomic_DNA"/>
</dbReference>
<keyword evidence="1" id="KW-0812">Transmembrane</keyword>
<sequence length="90" mass="10010">MEGAINICTGNDQSSDIDKLTNCTEMESYFVNCLTSLLNWRFGLWLGQAQLYWAVFPLAVWFVISVVIALNPSPARPRGEVPKMAPTTSI</sequence>
<keyword evidence="1" id="KW-1133">Transmembrane helix</keyword>
<comment type="caution">
    <text evidence="2">The sequence shown here is derived from an EMBL/GenBank/DDBJ whole genome shotgun (WGS) entry which is preliminary data.</text>
</comment>
<accession>A0AAN9AA98</accession>
<evidence type="ECO:0000313" key="3">
    <source>
        <dbReference type="Proteomes" id="UP001381693"/>
    </source>
</evidence>
<evidence type="ECO:0000313" key="2">
    <source>
        <dbReference type="EMBL" id="KAK7080199.1"/>
    </source>
</evidence>
<proteinExistence type="predicted"/>
<keyword evidence="1" id="KW-0472">Membrane</keyword>
<feature type="transmembrane region" description="Helical" evidence="1">
    <location>
        <begin position="51"/>
        <end position="70"/>
    </location>
</feature>